<evidence type="ECO:0000256" key="1">
    <source>
        <dbReference type="ARBA" id="ARBA00004275"/>
    </source>
</evidence>
<dbReference type="Pfam" id="PF00501">
    <property type="entry name" value="AMP-binding"/>
    <property type="match status" value="1"/>
</dbReference>
<sequence length="522" mass="58106">MDGKKFYHLGHAIVDCFRRYPDSINQIDAATGQSETNASVLSRSIQVANSLRALGLVPGDIMALGGKNHLDLHIPYYAALFNGLTLVGVDPLFKYDEVKSLFKLTSPKVAFCDPEDYDNFVQAAQDLGLDTKIFTFGDGSHSMRALVEEYASNTKEEDFQLPEFDLEKVYIWLISTSGSTGNVKVAAFTHAVIVKKTAQFRNAIKIRDPSAQFKPALNSSPIQWVSGITSPVNMPLLGHTIVQTSAPLTVEHLIDIINKYRPVQTLIGPTMITNVLKHEKPCDLSCFDYIILGGSKVPENLIVELRSKIRKDAKAVEMHGLTETIGTVLFPRPDTPPNSCGSPMPAFEIQLVDPDTERVITEPNVSGELWAKGVMFSEYYNNPEETAKAFSKDGWFKTGDLMYRDERDNYYYVSRIKTLIKYQNYHVVPGELEDVIRSHPGVHDAAVIGAPHPLDGEHPLACVVRRQGADVTAQEIEELVANKLSEKKKLRGGVIFMQEFPLTSSGKVSYMQLKRIVESLRK</sequence>
<comment type="caution">
    <text evidence="7">The sequence shown here is derived from an EMBL/GenBank/DDBJ whole genome shotgun (WGS) entry which is preliminary data.</text>
</comment>
<evidence type="ECO:0008006" key="9">
    <source>
        <dbReference type="Google" id="ProtNLM"/>
    </source>
</evidence>
<feature type="domain" description="AMP-dependent synthetase/ligase" evidence="5">
    <location>
        <begin position="18"/>
        <end position="380"/>
    </location>
</feature>
<dbReference type="InterPro" id="IPR000873">
    <property type="entry name" value="AMP-dep_synth/lig_dom"/>
</dbReference>
<proteinExistence type="inferred from homology"/>
<dbReference type="SUPFAM" id="SSF56801">
    <property type="entry name" value="Acetyl-CoA synthetase-like"/>
    <property type="match status" value="1"/>
</dbReference>
<dbReference type="Gene3D" id="3.40.50.12780">
    <property type="entry name" value="N-terminal domain of ligase-like"/>
    <property type="match status" value="1"/>
</dbReference>
<dbReference type="PANTHER" id="PTHR24096:SF149">
    <property type="entry name" value="AMP-BINDING DOMAIN-CONTAINING PROTEIN-RELATED"/>
    <property type="match status" value="1"/>
</dbReference>
<protein>
    <recommendedName>
        <fullName evidence="9">Luciferase</fullName>
    </recommendedName>
</protein>
<dbReference type="Pfam" id="PF13193">
    <property type="entry name" value="AMP-binding_C"/>
    <property type="match status" value="1"/>
</dbReference>
<dbReference type="InterPro" id="IPR042099">
    <property type="entry name" value="ANL_N_sf"/>
</dbReference>
<feature type="domain" description="AMP-binding enzyme C-terminal" evidence="6">
    <location>
        <begin position="431"/>
        <end position="507"/>
    </location>
</feature>
<organism evidence="7 8">
    <name type="scientific">Loxostege sticticalis</name>
    <name type="common">Beet webworm moth</name>
    <dbReference type="NCBI Taxonomy" id="481309"/>
    <lineage>
        <taxon>Eukaryota</taxon>
        <taxon>Metazoa</taxon>
        <taxon>Ecdysozoa</taxon>
        <taxon>Arthropoda</taxon>
        <taxon>Hexapoda</taxon>
        <taxon>Insecta</taxon>
        <taxon>Pterygota</taxon>
        <taxon>Neoptera</taxon>
        <taxon>Endopterygota</taxon>
        <taxon>Lepidoptera</taxon>
        <taxon>Glossata</taxon>
        <taxon>Ditrysia</taxon>
        <taxon>Pyraloidea</taxon>
        <taxon>Crambidae</taxon>
        <taxon>Pyraustinae</taxon>
        <taxon>Loxostege</taxon>
    </lineage>
</organism>
<keyword evidence="3" id="KW-0436">Ligase</keyword>
<evidence type="ECO:0000256" key="4">
    <source>
        <dbReference type="ARBA" id="ARBA00023140"/>
    </source>
</evidence>
<evidence type="ECO:0000256" key="2">
    <source>
        <dbReference type="ARBA" id="ARBA00006432"/>
    </source>
</evidence>
<keyword evidence="4" id="KW-0576">Peroxisome</keyword>
<evidence type="ECO:0000259" key="6">
    <source>
        <dbReference type="Pfam" id="PF13193"/>
    </source>
</evidence>
<gene>
    <name evidence="7" type="ORF">ABMA28_008885</name>
</gene>
<accession>A0ABD0SEZ7</accession>
<evidence type="ECO:0000313" key="8">
    <source>
        <dbReference type="Proteomes" id="UP001549921"/>
    </source>
</evidence>
<dbReference type="InterPro" id="IPR045851">
    <property type="entry name" value="AMP-bd_C_sf"/>
</dbReference>
<dbReference type="Gene3D" id="3.30.300.30">
    <property type="match status" value="1"/>
</dbReference>
<dbReference type="AlphaFoldDB" id="A0ABD0SEZ7"/>
<dbReference type="Proteomes" id="UP001549921">
    <property type="component" value="Unassembled WGS sequence"/>
</dbReference>
<dbReference type="InterPro" id="IPR025110">
    <property type="entry name" value="AMP-bd_C"/>
</dbReference>
<evidence type="ECO:0000313" key="7">
    <source>
        <dbReference type="EMBL" id="KAL0818419.1"/>
    </source>
</evidence>
<evidence type="ECO:0000259" key="5">
    <source>
        <dbReference type="Pfam" id="PF00501"/>
    </source>
</evidence>
<comment type="subcellular location">
    <subcellularLocation>
        <location evidence="1">Peroxisome</location>
    </subcellularLocation>
</comment>
<evidence type="ECO:0000256" key="3">
    <source>
        <dbReference type="ARBA" id="ARBA00022598"/>
    </source>
</evidence>
<dbReference type="GO" id="GO:0016874">
    <property type="term" value="F:ligase activity"/>
    <property type="evidence" value="ECO:0007669"/>
    <property type="project" value="UniProtKB-KW"/>
</dbReference>
<comment type="similarity">
    <text evidence="2">Belongs to the ATP-dependent AMP-binding enzyme family.</text>
</comment>
<name>A0ABD0SEZ7_LOXSC</name>
<dbReference type="EMBL" id="JBEDNZ010000022">
    <property type="protein sequence ID" value="KAL0818419.1"/>
    <property type="molecule type" value="Genomic_DNA"/>
</dbReference>
<dbReference type="PANTHER" id="PTHR24096">
    <property type="entry name" value="LONG-CHAIN-FATTY-ACID--COA LIGASE"/>
    <property type="match status" value="1"/>
</dbReference>
<dbReference type="GO" id="GO:0005777">
    <property type="term" value="C:peroxisome"/>
    <property type="evidence" value="ECO:0007669"/>
    <property type="project" value="UniProtKB-SubCell"/>
</dbReference>
<reference evidence="7 8" key="1">
    <citation type="submission" date="2024-06" db="EMBL/GenBank/DDBJ databases">
        <title>A chromosome-level genome assembly of beet webworm, Loxostege sticticalis.</title>
        <authorList>
            <person name="Zhang Y."/>
        </authorList>
    </citation>
    <scope>NUCLEOTIDE SEQUENCE [LARGE SCALE GENOMIC DNA]</scope>
    <source>
        <strain evidence="7">AQ028</strain>
        <tissue evidence="7">Male pupae</tissue>
    </source>
</reference>